<organism evidence="1 2">
    <name type="scientific">Araneus ventricosus</name>
    <name type="common">Orbweaver spider</name>
    <name type="synonym">Epeira ventricosa</name>
    <dbReference type="NCBI Taxonomy" id="182803"/>
    <lineage>
        <taxon>Eukaryota</taxon>
        <taxon>Metazoa</taxon>
        <taxon>Ecdysozoa</taxon>
        <taxon>Arthropoda</taxon>
        <taxon>Chelicerata</taxon>
        <taxon>Arachnida</taxon>
        <taxon>Araneae</taxon>
        <taxon>Araneomorphae</taxon>
        <taxon>Entelegynae</taxon>
        <taxon>Araneoidea</taxon>
        <taxon>Araneidae</taxon>
        <taxon>Araneus</taxon>
    </lineage>
</organism>
<evidence type="ECO:0000313" key="1">
    <source>
        <dbReference type="EMBL" id="GBL77791.1"/>
    </source>
</evidence>
<comment type="caution">
    <text evidence="1">The sequence shown here is derived from an EMBL/GenBank/DDBJ whole genome shotgun (WGS) entry which is preliminary data.</text>
</comment>
<accession>A0A4Y2AD55</accession>
<gene>
    <name evidence="1" type="ORF">AVEN_241514_1</name>
</gene>
<sequence length="170" mass="19224">MSTSKSSIVTNPENSAAKNLIARQDISKVMDYLVKNKALSLKSAESLLTESFGSKAVTISKGLISESVKANIHLVYPAKYHPKIKEVTGQRKKKVLSTNKKSTKVFSANSQDADSQDVNHQRKCSTRRLVIYRKNKKLKGDSFEFKRRVLDIVDKGRLRLELQEILFVRN</sequence>
<reference evidence="1 2" key="1">
    <citation type="journal article" date="2019" name="Sci. Rep.">
        <title>Orb-weaving spider Araneus ventricosus genome elucidates the spidroin gene catalogue.</title>
        <authorList>
            <person name="Kono N."/>
            <person name="Nakamura H."/>
            <person name="Ohtoshi R."/>
            <person name="Moran D.A.P."/>
            <person name="Shinohara A."/>
            <person name="Yoshida Y."/>
            <person name="Fujiwara M."/>
            <person name="Mori M."/>
            <person name="Tomita M."/>
            <person name="Arakawa K."/>
        </authorList>
    </citation>
    <scope>NUCLEOTIDE SEQUENCE [LARGE SCALE GENOMIC DNA]</scope>
</reference>
<name>A0A4Y2AD55_ARAVE</name>
<dbReference type="AlphaFoldDB" id="A0A4Y2AD55"/>
<protein>
    <submittedName>
        <fullName evidence="1">Uncharacterized protein</fullName>
    </submittedName>
</protein>
<keyword evidence="2" id="KW-1185">Reference proteome</keyword>
<evidence type="ECO:0000313" key="2">
    <source>
        <dbReference type="Proteomes" id="UP000499080"/>
    </source>
</evidence>
<dbReference type="Proteomes" id="UP000499080">
    <property type="component" value="Unassembled WGS sequence"/>
</dbReference>
<proteinExistence type="predicted"/>
<dbReference type="EMBL" id="BGPR01080207">
    <property type="protein sequence ID" value="GBL77791.1"/>
    <property type="molecule type" value="Genomic_DNA"/>
</dbReference>